<gene>
    <name evidence="2" type="ORF">F6J89_21345</name>
</gene>
<organism evidence="2">
    <name type="scientific">Symploca sp. SIO1C4</name>
    <dbReference type="NCBI Taxonomy" id="2607765"/>
    <lineage>
        <taxon>Bacteria</taxon>
        <taxon>Bacillati</taxon>
        <taxon>Cyanobacteriota</taxon>
        <taxon>Cyanophyceae</taxon>
        <taxon>Coleofasciculales</taxon>
        <taxon>Coleofasciculaceae</taxon>
        <taxon>Symploca</taxon>
    </lineage>
</organism>
<accession>A0A6B3NHS1</accession>
<proteinExistence type="predicted"/>
<sequence>MKANTPGSNGIVLSLNVSIPVPLIASIVALRLEVCSEISVSCEANCQ</sequence>
<keyword evidence="1" id="KW-0472">Membrane</keyword>
<keyword evidence="1" id="KW-0812">Transmembrane</keyword>
<dbReference type="EMBL" id="JAAHFQ010000485">
    <property type="protein sequence ID" value="NER30092.1"/>
    <property type="molecule type" value="Genomic_DNA"/>
</dbReference>
<protein>
    <submittedName>
        <fullName evidence="2">Uncharacterized protein</fullName>
    </submittedName>
</protein>
<evidence type="ECO:0000313" key="2">
    <source>
        <dbReference type="EMBL" id="NER30092.1"/>
    </source>
</evidence>
<feature type="transmembrane region" description="Helical" evidence="1">
    <location>
        <begin position="12"/>
        <end position="32"/>
    </location>
</feature>
<comment type="caution">
    <text evidence="2">The sequence shown here is derived from an EMBL/GenBank/DDBJ whole genome shotgun (WGS) entry which is preliminary data.</text>
</comment>
<name>A0A6B3NHS1_9CYAN</name>
<evidence type="ECO:0000256" key="1">
    <source>
        <dbReference type="SAM" id="Phobius"/>
    </source>
</evidence>
<keyword evidence="1" id="KW-1133">Transmembrane helix</keyword>
<dbReference type="AlphaFoldDB" id="A0A6B3NHS1"/>
<reference evidence="2" key="1">
    <citation type="submission" date="2019-11" db="EMBL/GenBank/DDBJ databases">
        <title>Genomic insights into an expanded diversity of filamentous marine cyanobacteria reveals the extraordinary biosynthetic potential of Moorea and Okeania.</title>
        <authorList>
            <person name="Ferreira Leao T."/>
            <person name="Wang M."/>
            <person name="Moss N."/>
            <person name="Da Silva R."/>
            <person name="Sanders J."/>
            <person name="Nurk S."/>
            <person name="Gurevich A."/>
            <person name="Humphrey G."/>
            <person name="Reher R."/>
            <person name="Zhu Q."/>
            <person name="Belda-Ferre P."/>
            <person name="Glukhov E."/>
            <person name="Rex R."/>
            <person name="Dorrestein P.C."/>
            <person name="Knight R."/>
            <person name="Pevzner P."/>
            <person name="Gerwick W.H."/>
            <person name="Gerwick L."/>
        </authorList>
    </citation>
    <scope>NUCLEOTIDE SEQUENCE</scope>
    <source>
        <strain evidence="2">SIO1C4</strain>
    </source>
</reference>